<feature type="transmembrane region" description="Helical" evidence="5">
    <location>
        <begin position="492"/>
        <end position="510"/>
    </location>
</feature>
<feature type="transmembrane region" description="Helical" evidence="5">
    <location>
        <begin position="352"/>
        <end position="385"/>
    </location>
</feature>
<feature type="transmembrane region" description="Helical" evidence="5">
    <location>
        <begin position="310"/>
        <end position="332"/>
    </location>
</feature>
<protein>
    <submittedName>
        <fullName evidence="6">Amino acid transporter</fullName>
    </submittedName>
</protein>
<dbReference type="AlphaFoldDB" id="A0A1X2G7R8"/>
<feature type="transmembrane region" description="Helical" evidence="5">
    <location>
        <begin position="230"/>
        <end position="250"/>
    </location>
</feature>
<feature type="transmembrane region" description="Helical" evidence="5">
    <location>
        <begin position="158"/>
        <end position="178"/>
    </location>
</feature>
<dbReference type="PANTHER" id="PTHR11785">
    <property type="entry name" value="AMINO ACID TRANSPORTER"/>
    <property type="match status" value="1"/>
</dbReference>
<dbReference type="PIRSF" id="PIRSF006060">
    <property type="entry name" value="AA_transporter"/>
    <property type="match status" value="1"/>
</dbReference>
<evidence type="ECO:0000256" key="1">
    <source>
        <dbReference type="ARBA" id="ARBA00004141"/>
    </source>
</evidence>
<proteinExistence type="predicted"/>
<dbReference type="Pfam" id="PF13520">
    <property type="entry name" value="AA_permease_2"/>
    <property type="match status" value="1"/>
</dbReference>
<dbReference type="Proteomes" id="UP000242146">
    <property type="component" value="Unassembled WGS sequence"/>
</dbReference>
<feature type="transmembrane region" description="Helical" evidence="5">
    <location>
        <begin position="63"/>
        <end position="82"/>
    </location>
</feature>
<feature type="transmembrane region" description="Helical" evidence="5">
    <location>
        <begin position="465"/>
        <end position="486"/>
    </location>
</feature>
<comment type="caution">
    <text evidence="6">The sequence shown here is derived from an EMBL/GenBank/DDBJ whole genome shotgun (WGS) entry which is preliminary data.</text>
</comment>
<evidence type="ECO:0000256" key="4">
    <source>
        <dbReference type="ARBA" id="ARBA00023136"/>
    </source>
</evidence>
<dbReference type="GO" id="GO:0016020">
    <property type="term" value="C:membrane"/>
    <property type="evidence" value="ECO:0007669"/>
    <property type="project" value="UniProtKB-SubCell"/>
</dbReference>
<accession>A0A1X2G7R8</accession>
<evidence type="ECO:0000313" key="7">
    <source>
        <dbReference type="Proteomes" id="UP000242146"/>
    </source>
</evidence>
<evidence type="ECO:0000256" key="2">
    <source>
        <dbReference type="ARBA" id="ARBA00022692"/>
    </source>
</evidence>
<organism evidence="6 7">
    <name type="scientific">Hesseltinella vesiculosa</name>
    <dbReference type="NCBI Taxonomy" id="101127"/>
    <lineage>
        <taxon>Eukaryota</taxon>
        <taxon>Fungi</taxon>
        <taxon>Fungi incertae sedis</taxon>
        <taxon>Mucoromycota</taxon>
        <taxon>Mucoromycotina</taxon>
        <taxon>Mucoromycetes</taxon>
        <taxon>Mucorales</taxon>
        <taxon>Cunninghamellaceae</taxon>
        <taxon>Hesseltinella</taxon>
    </lineage>
</organism>
<keyword evidence="7" id="KW-1185">Reference proteome</keyword>
<gene>
    <name evidence="6" type="ORF">DM01DRAFT_1339213</name>
</gene>
<feature type="transmembrane region" description="Helical" evidence="5">
    <location>
        <begin position="433"/>
        <end position="453"/>
    </location>
</feature>
<sequence>MQPYDHPLEDDDDGLSVVSDEQTLLPSMHHTNRSSNSVFSLESIPMIPLTQTQARAPELQKKVTLMNGLGLVIGSMIGSGLFSSPGPVFEATGAPGTALLIWLISGLLALSGALCYAELGTMLPMNGGESVYLGRAYGSLVAFVFEFVTITIQKPGSVAIVCIVLGEYISRIAYHTYFFQVPHDSDASVEMADSVIPDFLPKVLALATLLTLSALHAFSARAGIHVQDLLTVVKVLTAVIISITGVVMLAKGTMPDNSFETTPLFAGFDTISFGQYTIAFYSGLWAYDGWNNLNYVSGEMKQPHRDLPRVIIFGIPMVVVTYVLANVAYLGVLRPQVLMHTNTVAMDFGKKVFGPVGGILFAVSVALSCFGTANASIFTGARIIYVSAKQGHLPAFLGNLSAKRQTPITALMLQLLLTTIFILIGSFRALVNFYSVCAWLFYFLAVLSLLVLRYKEPELKRPYKVWLSTPILFCMIALFLCTTPFVEAPFESLSALGFVLLAIPIWLLHVKYREAINDWIARLYDRNRRQGYQGMEMTES</sequence>
<feature type="transmembrane region" description="Helical" evidence="5">
    <location>
        <begin position="199"/>
        <end position="218"/>
    </location>
</feature>
<name>A0A1X2G7R8_9FUNG</name>
<evidence type="ECO:0000256" key="3">
    <source>
        <dbReference type="ARBA" id="ARBA00022989"/>
    </source>
</evidence>
<dbReference type="FunFam" id="1.20.1740.10:FF:000042">
    <property type="entry name" value="Similar to amino acid transporter"/>
    <property type="match status" value="1"/>
</dbReference>
<feature type="transmembrane region" description="Helical" evidence="5">
    <location>
        <begin position="94"/>
        <end position="119"/>
    </location>
</feature>
<dbReference type="Gene3D" id="1.20.1740.10">
    <property type="entry name" value="Amino acid/polyamine transporter I"/>
    <property type="match status" value="1"/>
</dbReference>
<dbReference type="GO" id="GO:0015179">
    <property type="term" value="F:L-amino acid transmembrane transporter activity"/>
    <property type="evidence" value="ECO:0007669"/>
    <property type="project" value="TreeGrafter"/>
</dbReference>
<evidence type="ECO:0000256" key="5">
    <source>
        <dbReference type="SAM" id="Phobius"/>
    </source>
</evidence>
<dbReference type="OrthoDB" id="5982228at2759"/>
<evidence type="ECO:0000313" key="6">
    <source>
        <dbReference type="EMBL" id="ORX47197.1"/>
    </source>
</evidence>
<keyword evidence="4 5" id="KW-0472">Membrane</keyword>
<reference evidence="6 7" key="1">
    <citation type="submission" date="2016-07" db="EMBL/GenBank/DDBJ databases">
        <title>Pervasive Adenine N6-methylation of Active Genes in Fungi.</title>
        <authorList>
            <consortium name="DOE Joint Genome Institute"/>
            <person name="Mondo S.J."/>
            <person name="Dannebaum R.O."/>
            <person name="Kuo R.C."/>
            <person name="Labutti K."/>
            <person name="Haridas S."/>
            <person name="Kuo A."/>
            <person name="Salamov A."/>
            <person name="Ahrendt S.R."/>
            <person name="Lipzen A."/>
            <person name="Sullivan W."/>
            <person name="Andreopoulos W.B."/>
            <person name="Clum A."/>
            <person name="Lindquist E."/>
            <person name="Daum C."/>
            <person name="Ramamoorthy G.K."/>
            <person name="Gryganskyi A."/>
            <person name="Culley D."/>
            <person name="Magnuson J.K."/>
            <person name="James T.Y."/>
            <person name="O'Malley M.A."/>
            <person name="Stajich J.E."/>
            <person name="Spatafora J.W."/>
            <person name="Visel A."/>
            <person name="Grigoriev I.V."/>
        </authorList>
    </citation>
    <scope>NUCLEOTIDE SEQUENCE [LARGE SCALE GENOMIC DNA]</scope>
    <source>
        <strain evidence="6 7">NRRL 3301</strain>
    </source>
</reference>
<dbReference type="PANTHER" id="PTHR11785:SF512">
    <property type="entry name" value="SOBREMESA, ISOFORM B"/>
    <property type="match status" value="1"/>
</dbReference>
<keyword evidence="3 5" id="KW-1133">Transmembrane helix</keyword>
<dbReference type="InterPro" id="IPR050598">
    <property type="entry name" value="AminoAcid_Transporter"/>
</dbReference>
<feature type="transmembrane region" description="Helical" evidence="5">
    <location>
        <begin position="131"/>
        <end position="152"/>
    </location>
</feature>
<dbReference type="InterPro" id="IPR002293">
    <property type="entry name" value="AA/rel_permease1"/>
</dbReference>
<keyword evidence="2 5" id="KW-0812">Transmembrane</keyword>
<comment type="subcellular location">
    <subcellularLocation>
        <location evidence="1">Membrane</location>
        <topology evidence="1">Multi-pass membrane protein</topology>
    </subcellularLocation>
</comment>
<dbReference type="EMBL" id="MCGT01000034">
    <property type="protein sequence ID" value="ORX47197.1"/>
    <property type="molecule type" value="Genomic_DNA"/>
</dbReference>
<feature type="transmembrane region" description="Helical" evidence="5">
    <location>
        <begin position="406"/>
        <end position="427"/>
    </location>
</feature>
<dbReference type="STRING" id="101127.A0A1X2G7R8"/>